<dbReference type="AlphaFoldDB" id="A0A318N2G9"/>
<dbReference type="RefSeq" id="WP_110438877.1">
    <property type="nucleotide sequence ID" value="NZ_CP046393.1"/>
</dbReference>
<comment type="caution">
    <text evidence="1">The sequence shown here is derived from an EMBL/GenBank/DDBJ whole genome shotgun (WGS) entry which is preliminary data.</text>
</comment>
<dbReference type="Proteomes" id="UP000247565">
    <property type="component" value="Unassembled WGS sequence"/>
</dbReference>
<keyword evidence="2" id="KW-1185">Reference proteome</keyword>
<sequence>MTKTTGGIYLNHLKHEVITPVLNYINLGGQRAINQVTGTFLVEGYACNYTYLRQLGKGPALGPCQMEPVTYHDIWDNYLNNARRQPLRSLLMHIAGDFNLDNRGIPKPETLTGNLFFAAAMCRVFYIRIREILPDSHNATAMAQYHKKYYNTALGKADWQKNIDRFQQAIDC</sequence>
<name>A0A318N2G9_9PROT</name>
<reference evidence="1 2" key="1">
    <citation type="submission" date="2018-05" db="EMBL/GenBank/DDBJ databases">
        <title>Reference genomes for bee gut microbiota database.</title>
        <authorList>
            <person name="Ellegaard K.M."/>
        </authorList>
    </citation>
    <scope>NUCLEOTIDE SEQUENCE [LARGE SCALE GENOMIC DNA]</scope>
    <source>
        <strain evidence="1 2">ESL0284</strain>
    </source>
</reference>
<evidence type="ECO:0000313" key="2">
    <source>
        <dbReference type="Proteomes" id="UP000247565"/>
    </source>
</evidence>
<accession>A0A318N2G9</accession>
<dbReference type="EMBL" id="QGLT01000002">
    <property type="protein sequence ID" value="PXZ00735.1"/>
    <property type="molecule type" value="Genomic_DNA"/>
</dbReference>
<evidence type="ECO:0000313" key="1">
    <source>
        <dbReference type="EMBL" id="PXZ00735.1"/>
    </source>
</evidence>
<proteinExistence type="predicted"/>
<protein>
    <submittedName>
        <fullName evidence="1">Uncharacterized protein</fullName>
    </submittedName>
</protein>
<dbReference type="OrthoDB" id="7355818at2"/>
<gene>
    <name evidence="1" type="ORF">DK869_04895</name>
</gene>
<organism evidence="1 2">
    <name type="scientific">Commensalibacter melissae</name>
    <dbReference type="NCBI Taxonomy" id="2070537"/>
    <lineage>
        <taxon>Bacteria</taxon>
        <taxon>Pseudomonadati</taxon>
        <taxon>Pseudomonadota</taxon>
        <taxon>Alphaproteobacteria</taxon>
        <taxon>Acetobacterales</taxon>
        <taxon>Acetobacteraceae</taxon>
    </lineage>
</organism>